<keyword evidence="1" id="KW-0472">Membrane</keyword>
<evidence type="ECO:0000313" key="4">
    <source>
        <dbReference type="Proteomes" id="UP000028725"/>
    </source>
</evidence>
<dbReference type="Pfam" id="PF04024">
    <property type="entry name" value="PspC"/>
    <property type="match status" value="1"/>
</dbReference>
<dbReference type="STRING" id="394096.DB31_7007"/>
<dbReference type="Proteomes" id="UP000028725">
    <property type="component" value="Unassembled WGS sequence"/>
</dbReference>
<sequence length="119" mass="12785">MDTTKRCVACAMELRDEATKCPHCHAFQPGAVMHRGGEGRRLLGVCLALGRQLGIDVALVRVAFVIALVVTGGATLAVYFLLWAFTPPSAIGKAPIQRVADWLTGPSEGTSEPRVERRV</sequence>
<gene>
    <name evidence="3" type="ORF">DB31_7007</name>
</gene>
<evidence type="ECO:0000256" key="1">
    <source>
        <dbReference type="SAM" id="Phobius"/>
    </source>
</evidence>
<evidence type="ECO:0000259" key="2">
    <source>
        <dbReference type="Pfam" id="PF04024"/>
    </source>
</evidence>
<keyword evidence="1" id="KW-0812">Transmembrane</keyword>
<organism evidence="3 4">
    <name type="scientific">Hyalangium minutum</name>
    <dbReference type="NCBI Taxonomy" id="394096"/>
    <lineage>
        <taxon>Bacteria</taxon>
        <taxon>Pseudomonadati</taxon>
        <taxon>Myxococcota</taxon>
        <taxon>Myxococcia</taxon>
        <taxon>Myxococcales</taxon>
        <taxon>Cystobacterineae</taxon>
        <taxon>Archangiaceae</taxon>
        <taxon>Hyalangium</taxon>
    </lineage>
</organism>
<feature type="transmembrane region" description="Helical" evidence="1">
    <location>
        <begin position="58"/>
        <end position="85"/>
    </location>
</feature>
<dbReference type="InterPro" id="IPR007168">
    <property type="entry name" value="Phageshock_PspC_N"/>
</dbReference>
<feature type="domain" description="Phage shock protein PspC N-terminal" evidence="2">
    <location>
        <begin position="34"/>
        <end position="88"/>
    </location>
</feature>
<proteinExistence type="predicted"/>
<accession>A0A085WN42</accession>
<dbReference type="EMBL" id="JMCB01000005">
    <property type="protein sequence ID" value="KFE69105.1"/>
    <property type="molecule type" value="Genomic_DNA"/>
</dbReference>
<comment type="caution">
    <text evidence="3">The sequence shown here is derived from an EMBL/GenBank/DDBJ whole genome shotgun (WGS) entry which is preliminary data.</text>
</comment>
<protein>
    <submittedName>
        <fullName evidence="3">Ufo</fullName>
    </submittedName>
</protein>
<reference evidence="3 4" key="1">
    <citation type="submission" date="2014-04" db="EMBL/GenBank/DDBJ databases">
        <title>Genome assembly of Hyalangium minutum DSM 14724.</title>
        <authorList>
            <person name="Sharma G."/>
            <person name="Subramanian S."/>
        </authorList>
    </citation>
    <scope>NUCLEOTIDE SEQUENCE [LARGE SCALE GENOMIC DNA]</scope>
    <source>
        <strain evidence="3 4">DSM 14724</strain>
    </source>
</reference>
<dbReference type="OrthoDB" id="5519632at2"/>
<keyword evidence="1" id="KW-1133">Transmembrane helix</keyword>
<dbReference type="RefSeq" id="WP_044188160.1">
    <property type="nucleotide sequence ID" value="NZ_JMCB01000005.1"/>
</dbReference>
<keyword evidence="4" id="KW-1185">Reference proteome</keyword>
<dbReference type="AlphaFoldDB" id="A0A085WN42"/>
<evidence type="ECO:0000313" key="3">
    <source>
        <dbReference type="EMBL" id="KFE69105.1"/>
    </source>
</evidence>
<name>A0A085WN42_9BACT</name>